<organism evidence="1 2">
    <name type="scientific">Malus baccata</name>
    <name type="common">Siberian crab apple</name>
    <name type="synonym">Pyrus baccata</name>
    <dbReference type="NCBI Taxonomy" id="106549"/>
    <lineage>
        <taxon>Eukaryota</taxon>
        <taxon>Viridiplantae</taxon>
        <taxon>Streptophyta</taxon>
        <taxon>Embryophyta</taxon>
        <taxon>Tracheophyta</taxon>
        <taxon>Spermatophyta</taxon>
        <taxon>Magnoliopsida</taxon>
        <taxon>eudicotyledons</taxon>
        <taxon>Gunneridae</taxon>
        <taxon>Pentapetalae</taxon>
        <taxon>rosids</taxon>
        <taxon>fabids</taxon>
        <taxon>Rosales</taxon>
        <taxon>Rosaceae</taxon>
        <taxon>Amygdaloideae</taxon>
        <taxon>Maleae</taxon>
        <taxon>Malus</taxon>
    </lineage>
</organism>
<dbReference type="AlphaFoldDB" id="A0A540LT45"/>
<proteinExistence type="predicted"/>
<dbReference type="Proteomes" id="UP000315295">
    <property type="component" value="Unassembled WGS sequence"/>
</dbReference>
<comment type="caution">
    <text evidence="1">The sequence shown here is derived from an EMBL/GenBank/DDBJ whole genome shotgun (WGS) entry which is preliminary data.</text>
</comment>
<reference evidence="1 2" key="1">
    <citation type="journal article" date="2019" name="G3 (Bethesda)">
        <title>Sequencing of a Wild Apple (Malus baccata) Genome Unravels the Differences Between Cultivated and Wild Apple Species Regarding Disease Resistance and Cold Tolerance.</title>
        <authorList>
            <person name="Chen X."/>
        </authorList>
    </citation>
    <scope>NUCLEOTIDE SEQUENCE [LARGE SCALE GENOMIC DNA]</scope>
    <source>
        <strain evidence="2">cv. Shandingzi</strain>
        <tissue evidence="1">Leaves</tissue>
    </source>
</reference>
<dbReference type="EMBL" id="VIEB01000478">
    <property type="protein sequence ID" value="TQD89469.1"/>
    <property type="molecule type" value="Genomic_DNA"/>
</dbReference>
<name>A0A540LT45_MALBA</name>
<evidence type="ECO:0000313" key="2">
    <source>
        <dbReference type="Proteomes" id="UP000315295"/>
    </source>
</evidence>
<evidence type="ECO:0000313" key="1">
    <source>
        <dbReference type="EMBL" id="TQD89469.1"/>
    </source>
</evidence>
<accession>A0A540LT45</accession>
<keyword evidence="2" id="KW-1185">Reference proteome</keyword>
<sequence>MKNHDQWYLSGTKPTGSSRSFFFEGQVGIVLLQSWLRDQASHVCIFPYGLMVNTNSNFDVAFKEQKMMMCADSRKRDLSSSWSLTRCEPSGRGSKKKDPVGLGPERILSQWKALDVKACERVEPSSFPSRRLRLVDVLVAARGVRSRLLGMFWWLQSSRLQEMFWWI</sequence>
<gene>
    <name evidence="1" type="ORF">C1H46_025004</name>
</gene>
<protein>
    <submittedName>
        <fullName evidence="1">Uncharacterized protein</fullName>
    </submittedName>
</protein>